<keyword evidence="3" id="KW-1185">Reference proteome</keyword>
<feature type="domain" description="Phospholipase C/D" evidence="1">
    <location>
        <begin position="32"/>
        <end position="186"/>
    </location>
</feature>
<dbReference type="InterPro" id="IPR029002">
    <property type="entry name" value="PLPC/GPLD1"/>
</dbReference>
<gene>
    <name evidence="2" type="ORF">SAMN05661086_01890</name>
</gene>
<reference evidence="2 3" key="1">
    <citation type="submission" date="2016-10" db="EMBL/GenBank/DDBJ databases">
        <authorList>
            <person name="de Groot N.N."/>
        </authorList>
    </citation>
    <scope>NUCLEOTIDE SEQUENCE [LARGE SCALE GENOMIC DNA]</scope>
    <source>
        <strain evidence="2 3">743A</strain>
    </source>
</reference>
<proteinExistence type="predicted"/>
<dbReference type="RefSeq" id="WP_177214660.1">
    <property type="nucleotide sequence ID" value="NZ_FOYZ01000006.1"/>
</dbReference>
<evidence type="ECO:0000313" key="2">
    <source>
        <dbReference type="EMBL" id="SFR81378.1"/>
    </source>
</evidence>
<evidence type="ECO:0000259" key="1">
    <source>
        <dbReference type="Pfam" id="PF00882"/>
    </source>
</evidence>
<evidence type="ECO:0000313" key="3">
    <source>
        <dbReference type="Proteomes" id="UP000199659"/>
    </source>
</evidence>
<dbReference type="AlphaFoldDB" id="A0A1I6JR25"/>
<dbReference type="STRING" id="37658.SAMN05661086_01890"/>
<dbReference type="Proteomes" id="UP000199659">
    <property type="component" value="Unassembled WGS sequence"/>
</dbReference>
<protein>
    <submittedName>
        <fullName evidence="2">Zinc dependent phospholipase C</fullName>
    </submittedName>
</protein>
<dbReference type="EMBL" id="FOYZ01000006">
    <property type="protein sequence ID" value="SFR81378.1"/>
    <property type="molecule type" value="Genomic_DNA"/>
</dbReference>
<accession>A0A1I6JR25</accession>
<organism evidence="2 3">
    <name type="scientific">Anaeromicropila populeti</name>
    <dbReference type="NCBI Taxonomy" id="37658"/>
    <lineage>
        <taxon>Bacteria</taxon>
        <taxon>Bacillati</taxon>
        <taxon>Bacillota</taxon>
        <taxon>Clostridia</taxon>
        <taxon>Lachnospirales</taxon>
        <taxon>Lachnospiraceae</taxon>
        <taxon>Anaeromicropila</taxon>
    </lineage>
</organism>
<dbReference type="Pfam" id="PF00882">
    <property type="entry name" value="Zn_dep_PLPC"/>
    <property type="match status" value="1"/>
</dbReference>
<name>A0A1I6JR25_9FIRM</name>
<sequence length="334" mass="39373">MPGFFTHYLFGMSLYKKISETTVYPQSPNTIQPLKQVIQTYPESYLLGLQGPDFFFFYVPYLLQQKVNIASTMHTAKANLFFRNCLNELEKESDLQKREIILAFVGGYICHYGMDYTAHPYVYAKTNYVKNQKSSLKSSGEHMDFESTIDYYMLKRIKGTDHLKKKSLFPYKYFSSQVIAEFLSKIIRKTYHTTIKPASIHRAIFTFHVEARFVDDQTGRKKTLFYNMEQFILHYPYFSTMMLPKEKNLSPDDEITTLNLNHHPWKSPWEADTVRYDSFLDLWNKAFLDTKEHLVYYAEYADLLLQSRITTFQKQNLLNSLQNKCFHSGLSSLD</sequence>